<dbReference type="Proteomes" id="UP001501578">
    <property type="component" value="Unassembled WGS sequence"/>
</dbReference>
<dbReference type="InterPro" id="IPR036890">
    <property type="entry name" value="HATPase_C_sf"/>
</dbReference>
<dbReference type="Gene3D" id="3.30.565.10">
    <property type="entry name" value="Histidine kinase-like ATPase, C-terminal domain"/>
    <property type="match status" value="1"/>
</dbReference>
<keyword evidence="4" id="KW-1185">Reference proteome</keyword>
<dbReference type="SUPFAM" id="SSF55874">
    <property type="entry name" value="ATPase domain of HSP90 chaperone/DNA topoisomerase II/histidine kinase"/>
    <property type="match status" value="1"/>
</dbReference>
<keyword evidence="1" id="KW-0418">Kinase</keyword>
<dbReference type="RefSeq" id="WP_343947880.1">
    <property type="nucleotide sequence ID" value="NZ_BAAAHQ010000001.1"/>
</dbReference>
<feature type="domain" description="Histidine kinase/HSP90-like ATPase" evidence="2">
    <location>
        <begin position="52"/>
        <end position="146"/>
    </location>
</feature>
<keyword evidence="1" id="KW-0723">Serine/threonine-protein kinase</keyword>
<dbReference type="InterPro" id="IPR050267">
    <property type="entry name" value="Anti-sigma-factor_SerPK"/>
</dbReference>
<name>A0ABN1NND6_9ACTN</name>
<dbReference type="EMBL" id="BAAAHQ010000001">
    <property type="protein sequence ID" value="GAA0912736.1"/>
    <property type="molecule type" value="Genomic_DNA"/>
</dbReference>
<evidence type="ECO:0000259" key="2">
    <source>
        <dbReference type="Pfam" id="PF13581"/>
    </source>
</evidence>
<dbReference type="InterPro" id="IPR003594">
    <property type="entry name" value="HATPase_dom"/>
</dbReference>
<dbReference type="PANTHER" id="PTHR35526">
    <property type="entry name" value="ANTI-SIGMA-F FACTOR RSBW-RELATED"/>
    <property type="match status" value="1"/>
</dbReference>
<gene>
    <name evidence="3" type="ORF">GCM10009560_03830</name>
</gene>
<evidence type="ECO:0000256" key="1">
    <source>
        <dbReference type="ARBA" id="ARBA00022527"/>
    </source>
</evidence>
<sequence>MDHQIGDTMTTFDARPRAATGPVPPPWLAAILLGGGTGQREAVYRFREFSALEPAYVATSRRFVESTLTSWDAQPIVFDVQLVVSELVTNAMRHGGGALQLRMLAAEAEVACVVTDYSRSAPTPAPPSVFAEFGRGLALVESLTRTWGWLTPPGPNKLVWACISLN</sequence>
<dbReference type="Pfam" id="PF13581">
    <property type="entry name" value="HATPase_c_2"/>
    <property type="match status" value="1"/>
</dbReference>
<reference evidence="3 4" key="1">
    <citation type="journal article" date="2019" name="Int. J. Syst. Evol. Microbiol.">
        <title>The Global Catalogue of Microorganisms (GCM) 10K type strain sequencing project: providing services to taxonomists for standard genome sequencing and annotation.</title>
        <authorList>
            <consortium name="The Broad Institute Genomics Platform"/>
            <consortium name="The Broad Institute Genome Sequencing Center for Infectious Disease"/>
            <person name="Wu L."/>
            <person name="Ma J."/>
        </authorList>
    </citation>
    <scope>NUCLEOTIDE SEQUENCE [LARGE SCALE GENOMIC DNA]</scope>
    <source>
        <strain evidence="3 4">JCM 11136</strain>
    </source>
</reference>
<dbReference type="PANTHER" id="PTHR35526:SF3">
    <property type="entry name" value="ANTI-SIGMA-F FACTOR RSBW"/>
    <property type="match status" value="1"/>
</dbReference>
<protein>
    <recommendedName>
        <fullName evidence="2">Histidine kinase/HSP90-like ATPase domain-containing protein</fullName>
    </recommendedName>
</protein>
<organism evidence="3 4">
    <name type="scientific">Nonomuraea longicatena</name>
    <dbReference type="NCBI Taxonomy" id="83682"/>
    <lineage>
        <taxon>Bacteria</taxon>
        <taxon>Bacillati</taxon>
        <taxon>Actinomycetota</taxon>
        <taxon>Actinomycetes</taxon>
        <taxon>Streptosporangiales</taxon>
        <taxon>Streptosporangiaceae</taxon>
        <taxon>Nonomuraea</taxon>
    </lineage>
</organism>
<comment type="caution">
    <text evidence="3">The sequence shown here is derived from an EMBL/GenBank/DDBJ whole genome shotgun (WGS) entry which is preliminary data.</text>
</comment>
<accession>A0ABN1NND6</accession>
<proteinExistence type="predicted"/>
<dbReference type="CDD" id="cd16936">
    <property type="entry name" value="HATPase_RsbW-like"/>
    <property type="match status" value="1"/>
</dbReference>
<evidence type="ECO:0000313" key="3">
    <source>
        <dbReference type="EMBL" id="GAA0912736.1"/>
    </source>
</evidence>
<keyword evidence="1" id="KW-0808">Transferase</keyword>
<evidence type="ECO:0000313" key="4">
    <source>
        <dbReference type="Proteomes" id="UP001501578"/>
    </source>
</evidence>